<keyword evidence="2" id="KW-1185">Reference proteome</keyword>
<evidence type="ECO:0008006" key="3">
    <source>
        <dbReference type="Google" id="ProtNLM"/>
    </source>
</evidence>
<dbReference type="PANTHER" id="PTHR32060:SF22">
    <property type="entry name" value="CARBOXYL-TERMINAL-PROCESSING PEPTIDASE 3, CHLOROPLASTIC"/>
    <property type="match status" value="1"/>
</dbReference>
<dbReference type="AlphaFoldDB" id="A0A4V0P2D3"/>
<dbReference type="SUPFAM" id="SSF52096">
    <property type="entry name" value="ClpP/crotonase"/>
    <property type="match status" value="1"/>
</dbReference>
<dbReference type="PANTHER" id="PTHR32060">
    <property type="entry name" value="TAIL-SPECIFIC PROTEASE"/>
    <property type="match status" value="1"/>
</dbReference>
<sequence>MLVALNAIVFLSACNKSENTAQVSSYTDEPWELPKLNAEEKTSLVDSVQTVFREYYVNDFQKNKESYYDPYTETLKLNKEMDSETLLREAMKIFNKNGDIYTNFTYPSPAKCLSAHFYFDVAFAYDNPKDKEGKLVISKKYSIDTVPLSREEKNDFYNIQVGDELLSIANIGIEGETDEEISAVEGLKLLMKQASGRTDEVKKDQALQRYFLREGDEGKTPEGNFTVKIKRRAEGQIVTYTFPWMRYLNYKCSKKNEVSRIIDKNNLGDKKANIDPKLKPAYLPGGSANIVEYAGKSFAVIRVSKFVKDKENEIDEVERIKDFLEKERNKIDGVIFDLRGDYNFNNYFSYATSPVALASLFTTQDISYPNVILRVSDTNRETLANKLFINLKEVDNLDAFVFEKMGKYLNDEKYKEQIKNRSLFTNPFNIFDANHDDRYPKDPNAILYKGILTDKLIAVFANSDCSYACNTFVSLMKDYKIAKIYGTSKQIGGREINIFSWNDFAGTIITPRGTTKSIIPNAKILPKGSDISFAWGQTVRENARAGNEQYLGGNGVLVDTVYLETRDDIINNDRNIFNKIFADMADPKNSTGFYLNRP</sequence>
<dbReference type="Gene3D" id="3.90.226.10">
    <property type="entry name" value="2-enoyl-CoA Hydratase, Chain A, domain 1"/>
    <property type="match status" value="1"/>
</dbReference>
<proteinExistence type="predicted"/>
<dbReference type="GO" id="GO:0004175">
    <property type="term" value="F:endopeptidase activity"/>
    <property type="evidence" value="ECO:0007669"/>
    <property type="project" value="TreeGrafter"/>
</dbReference>
<evidence type="ECO:0000313" key="2">
    <source>
        <dbReference type="Proteomes" id="UP000291236"/>
    </source>
</evidence>
<dbReference type="InterPro" id="IPR029045">
    <property type="entry name" value="ClpP/crotonase-like_dom_sf"/>
</dbReference>
<organism evidence="1 2">
    <name type="scientific">Fluviispira sanaruensis</name>
    <dbReference type="NCBI Taxonomy" id="2493639"/>
    <lineage>
        <taxon>Bacteria</taxon>
        <taxon>Pseudomonadati</taxon>
        <taxon>Bdellovibrionota</taxon>
        <taxon>Oligoflexia</taxon>
        <taxon>Silvanigrellales</taxon>
        <taxon>Silvanigrellaceae</taxon>
        <taxon>Fluviispira</taxon>
    </lineage>
</organism>
<dbReference type="EMBL" id="AP019368">
    <property type="protein sequence ID" value="BBH52827.1"/>
    <property type="molecule type" value="Genomic_DNA"/>
</dbReference>
<dbReference type="Proteomes" id="UP000291236">
    <property type="component" value="Chromosome"/>
</dbReference>
<accession>A0A4V0P2D3</accession>
<reference evidence="1 2" key="1">
    <citation type="submission" date="2018-12" db="EMBL/GenBank/DDBJ databases">
        <title>Rubrispira sanarue gen. nov., sp., nov., a member of the order Silvanigrellales, isolated from a brackish lake in Hamamatsu Japan.</title>
        <authorList>
            <person name="Maejima Y."/>
            <person name="Iino T."/>
            <person name="Muraguchi Y."/>
            <person name="Fukuda K."/>
            <person name="Nojiri H."/>
            <person name="Ohkuma M."/>
            <person name="Moriuchi R."/>
            <person name="Dohra H."/>
            <person name="Kimbara K."/>
            <person name="Shintani M."/>
        </authorList>
    </citation>
    <scope>NUCLEOTIDE SEQUENCE [LARGE SCALE GENOMIC DNA]</scope>
    <source>
        <strain evidence="1 2">RF1110005</strain>
    </source>
</reference>
<dbReference type="KEGG" id="sbf:JCM31447_321200"/>
<protein>
    <recommendedName>
        <fullName evidence="3">Tail specific protease domain-containing protein</fullName>
    </recommendedName>
</protein>
<evidence type="ECO:0000313" key="1">
    <source>
        <dbReference type="EMBL" id="BBH52827.1"/>
    </source>
</evidence>
<gene>
    <name evidence="1" type="ORF">JCM31447_321200</name>
</gene>
<name>A0A4V0P2D3_FLUSA</name>